<dbReference type="RefSeq" id="WP_376921138.1">
    <property type="nucleotide sequence ID" value="NZ_JBHRSW010000043.1"/>
</dbReference>
<dbReference type="PROSITE" id="PS50005">
    <property type="entry name" value="TPR"/>
    <property type="match status" value="1"/>
</dbReference>
<evidence type="ECO:0000256" key="3">
    <source>
        <dbReference type="PROSITE-ProRule" id="PRU00339"/>
    </source>
</evidence>
<dbReference type="PANTHER" id="PTHR45586">
    <property type="entry name" value="TPR REPEAT-CONTAINING PROTEIN PA4667"/>
    <property type="match status" value="1"/>
</dbReference>
<evidence type="ECO:0000313" key="4">
    <source>
        <dbReference type="EMBL" id="MFC3123016.1"/>
    </source>
</evidence>
<evidence type="ECO:0000256" key="1">
    <source>
        <dbReference type="ARBA" id="ARBA00022737"/>
    </source>
</evidence>
<accession>A0ABV7FUC4</accession>
<dbReference type="Pfam" id="PF13432">
    <property type="entry name" value="TPR_16"/>
    <property type="match status" value="1"/>
</dbReference>
<reference evidence="5" key="1">
    <citation type="journal article" date="2019" name="Int. J. Syst. Evol. Microbiol.">
        <title>The Global Catalogue of Microorganisms (GCM) 10K type strain sequencing project: providing services to taxonomists for standard genome sequencing and annotation.</title>
        <authorList>
            <consortium name="The Broad Institute Genomics Platform"/>
            <consortium name="The Broad Institute Genome Sequencing Center for Infectious Disease"/>
            <person name="Wu L."/>
            <person name="Ma J."/>
        </authorList>
    </citation>
    <scope>NUCLEOTIDE SEQUENCE [LARGE SCALE GENOMIC DNA]</scope>
    <source>
        <strain evidence="5">KCTC 52473</strain>
    </source>
</reference>
<keyword evidence="2 3" id="KW-0802">TPR repeat</keyword>
<sequence length="946" mass="107149">MLIRLGTLYSFILLFYTLSLSATEEHINSYESALVAYKNDDFESSFIHLKNVFKDSPHYLPAKILMGKVLLNKKLFSAAEQEFTEAEYRGADINLFVVDWGRALLGAQQFERLISVRFKAPLSEENTYRWQYLKSEACISIQDLVCAKSILNELLLKPSHKLSALNSLSRIALGENDYDEALRLLLEARSLSPENPETLRLFGQYHRLQGDLAQAELMLKKAYDIAPSSIIISRNLADIYIFQDKFDDALALSNKILNQYPQDPYVNFASVWLGEQAGSQDNSEKAFQTLEANLSKLSKDAIAIEPSLIYLRGMVNYVQSKFELALTDFDAYFALNPASIDAAFLLAKTHVKLQNYPSALSIFSKLENLAVNNLRHGLFLGDLYLANNQVYKASELVEKLRTQYNKLPQFSLFELKVLMQRDDKSAALKHLDSIAVLYPDNQAVLYTYALTNLNLGRYGRVAQTIHALESSGANRLSIAKLKIGLKIKQANFEEAIKQIDHEIEQYKSKDDDLLFNKAVALNGLGRYSDAKKILLNLEKVSSQDESLNLNEHKLSHQLELATSYAGLQDYEAAESIYTELLSENALNESLINLFVDFLIVKGDYSKALEKVSILTRKFATTAIYVIQKARLHIKLGDFEEAEKETNKLSYLAQQQPLLYKSQSDLYKALGKTSSALKALEKLRGVYSGQRQIELDYAKLLMAVGQQTEASNVLKVLRKSFPKDDEIHLFSAELLISQGRYQEAQNTYTELLSGEPLNQVVLAKMYALVSKGYAPESFLQAVDHAISLNDEYFFRSLRAQYHYYFGSTETAIKDYEYILDTENAPNQAALLNRLADLYFSIEPKESLRYASEAHRLEPDNPRILETLAWAHVKQGEYSKALGLLREASVVNSLSPRLQYRLALVLQKLSRKAEAIDILENVLESNEANFTHKQDILILLAELKSNKT</sequence>
<gene>
    <name evidence="4" type="ORF">ACFOHL_15430</name>
</gene>
<dbReference type="InterPro" id="IPR019734">
    <property type="entry name" value="TPR_rpt"/>
</dbReference>
<dbReference type="Pfam" id="PF14559">
    <property type="entry name" value="TPR_19"/>
    <property type="match status" value="1"/>
</dbReference>
<proteinExistence type="predicted"/>
<keyword evidence="5" id="KW-1185">Reference proteome</keyword>
<evidence type="ECO:0000256" key="2">
    <source>
        <dbReference type="ARBA" id="ARBA00022803"/>
    </source>
</evidence>
<dbReference type="Gene3D" id="1.25.40.10">
    <property type="entry name" value="Tetratricopeptide repeat domain"/>
    <property type="match status" value="6"/>
</dbReference>
<dbReference type="Proteomes" id="UP001595478">
    <property type="component" value="Unassembled WGS sequence"/>
</dbReference>
<dbReference type="InterPro" id="IPR051012">
    <property type="entry name" value="CellSynth/LPSAsmb/PSIAsmb"/>
</dbReference>
<feature type="repeat" description="TPR" evidence="3">
    <location>
        <begin position="162"/>
        <end position="195"/>
    </location>
</feature>
<keyword evidence="1" id="KW-0677">Repeat</keyword>
<organism evidence="4 5">
    <name type="scientific">Agaribacter flavus</name>
    <dbReference type="NCBI Taxonomy" id="1902781"/>
    <lineage>
        <taxon>Bacteria</taxon>
        <taxon>Pseudomonadati</taxon>
        <taxon>Pseudomonadota</taxon>
        <taxon>Gammaproteobacteria</taxon>
        <taxon>Alteromonadales</taxon>
        <taxon>Alteromonadaceae</taxon>
        <taxon>Agaribacter</taxon>
    </lineage>
</organism>
<dbReference type="SUPFAM" id="SSF48452">
    <property type="entry name" value="TPR-like"/>
    <property type="match status" value="2"/>
</dbReference>
<dbReference type="PANTHER" id="PTHR45586:SF14">
    <property type="entry name" value="TETRATRICOPEPTIDE TPR_2 REPEAT PROTEIN"/>
    <property type="match status" value="1"/>
</dbReference>
<dbReference type="InterPro" id="IPR011990">
    <property type="entry name" value="TPR-like_helical_dom_sf"/>
</dbReference>
<evidence type="ECO:0000313" key="5">
    <source>
        <dbReference type="Proteomes" id="UP001595478"/>
    </source>
</evidence>
<comment type="caution">
    <text evidence="4">The sequence shown here is derived from an EMBL/GenBank/DDBJ whole genome shotgun (WGS) entry which is preliminary data.</text>
</comment>
<dbReference type="EMBL" id="JBHRSW010000043">
    <property type="protein sequence ID" value="MFC3123016.1"/>
    <property type="molecule type" value="Genomic_DNA"/>
</dbReference>
<protein>
    <submittedName>
        <fullName evidence="4">Tetratricopeptide repeat protein</fullName>
    </submittedName>
</protein>
<dbReference type="SMART" id="SM00028">
    <property type="entry name" value="TPR"/>
    <property type="match status" value="12"/>
</dbReference>
<dbReference type="Pfam" id="PF12895">
    <property type="entry name" value="ANAPC3"/>
    <property type="match status" value="1"/>
</dbReference>
<name>A0ABV7FUC4_9ALTE</name>